<name>F3YTV4_DESAF</name>
<organism evidence="12 13">
    <name type="scientific">Desulfocurvibacter africanus subsp. africanus str. Walvis Bay</name>
    <dbReference type="NCBI Taxonomy" id="690850"/>
    <lineage>
        <taxon>Bacteria</taxon>
        <taxon>Pseudomonadati</taxon>
        <taxon>Thermodesulfobacteriota</taxon>
        <taxon>Desulfovibrionia</taxon>
        <taxon>Desulfovibrionales</taxon>
        <taxon>Desulfovibrionaceae</taxon>
        <taxon>Desulfocurvibacter</taxon>
    </lineage>
</organism>
<evidence type="ECO:0000256" key="5">
    <source>
        <dbReference type="ARBA" id="ARBA00022500"/>
    </source>
</evidence>
<dbReference type="RefSeq" id="WP_014258356.1">
    <property type="nucleotide sequence ID" value="NC_016629.1"/>
</dbReference>
<sequence>MMPILLAADASTSPDKTDTSKPKAMLDPSSIQGQDQARSNQKVELDLDDAPFLDEPEEEEAPQEFFAEAQAEELTIAAPKPENALIKLLKDKKLRWLLLALLLLALLTLTTVKFILPVIELKEVAQVEVKPVPEEEVEEPTPPPPPTESEVQEFVLGLEPFWVEKVDAKGQVHFLHLKFAFTSLSPALENEVKIKALLLRDAIYYYLKNKDFEFLADTKNIEALKADLVSVLNQYLGNDQLDTIYVEKYLVQ</sequence>
<keyword evidence="8 10" id="KW-1133">Transmembrane helix</keyword>
<dbReference type="GO" id="GO:0006935">
    <property type="term" value="P:chemotaxis"/>
    <property type="evidence" value="ECO:0007669"/>
    <property type="project" value="UniProtKB-KW"/>
</dbReference>
<dbReference type="PANTHER" id="PTHR35091:SF2">
    <property type="entry name" value="FLAGELLAR PROTEIN FLIL"/>
    <property type="match status" value="1"/>
</dbReference>
<dbReference type="Proteomes" id="UP000007844">
    <property type="component" value="Chromosome"/>
</dbReference>
<evidence type="ECO:0000256" key="6">
    <source>
        <dbReference type="ARBA" id="ARBA00022692"/>
    </source>
</evidence>
<dbReference type="AlphaFoldDB" id="F3YTV4"/>
<proteinExistence type="inferred from homology"/>
<evidence type="ECO:0000256" key="4">
    <source>
        <dbReference type="ARBA" id="ARBA00022475"/>
    </source>
</evidence>
<evidence type="ECO:0000256" key="11">
    <source>
        <dbReference type="SAM" id="MobiDB-lite"/>
    </source>
</evidence>
<dbReference type="InterPro" id="IPR005503">
    <property type="entry name" value="FliL"/>
</dbReference>
<feature type="transmembrane region" description="Helical" evidence="10">
    <location>
        <begin position="96"/>
        <end position="116"/>
    </location>
</feature>
<evidence type="ECO:0000256" key="9">
    <source>
        <dbReference type="ARBA" id="ARBA00023136"/>
    </source>
</evidence>
<comment type="function">
    <text evidence="1 10">Controls the rotational direction of flagella during chemotaxis.</text>
</comment>
<feature type="compositionally biased region" description="Polar residues" evidence="11">
    <location>
        <begin position="29"/>
        <end position="42"/>
    </location>
</feature>
<evidence type="ECO:0000256" key="10">
    <source>
        <dbReference type="RuleBase" id="RU364125"/>
    </source>
</evidence>
<reference evidence="12 13" key="1">
    <citation type="journal article" date="2011" name="J. Bacteriol.">
        <title>Genome sequence of the mercury-methylating and pleomorphic Desulfovibrio africanus Strain Walvis Bay.</title>
        <authorList>
            <person name="Brown S.D."/>
            <person name="Wall J.D."/>
            <person name="Kucken A.M."/>
            <person name="Gilmour C.C."/>
            <person name="Podar M."/>
            <person name="Brandt C.C."/>
            <person name="Teshima H."/>
            <person name="Detter J.C."/>
            <person name="Han C.S."/>
            <person name="Land M.L."/>
            <person name="Lucas S."/>
            <person name="Han J."/>
            <person name="Pennacchio L."/>
            <person name="Nolan M."/>
            <person name="Pitluck S."/>
            <person name="Woyke T."/>
            <person name="Goodwin L."/>
            <person name="Palumbo A.V."/>
            <person name="Elias D.A."/>
        </authorList>
    </citation>
    <scope>NUCLEOTIDE SEQUENCE [LARGE SCALE GENOMIC DNA]</scope>
    <source>
        <strain evidence="12 13">Walvis Bay</strain>
    </source>
</reference>
<evidence type="ECO:0000256" key="7">
    <source>
        <dbReference type="ARBA" id="ARBA00022779"/>
    </source>
</evidence>
<dbReference type="GO" id="GO:0005886">
    <property type="term" value="C:plasma membrane"/>
    <property type="evidence" value="ECO:0007669"/>
    <property type="project" value="UniProtKB-SubCell"/>
</dbReference>
<comment type="subcellular location">
    <subcellularLocation>
        <location evidence="2">Cell membrane</location>
        <topology evidence="2">Single-pass membrane protein</topology>
    </subcellularLocation>
</comment>
<dbReference type="KEGG" id="daf:Desaf_0125"/>
<accession>F3YTV4</accession>
<keyword evidence="9 10" id="KW-0472">Membrane</keyword>
<keyword evidence="4 10" id="KW-1003">Cell membrane</keyword>
<comment type="similarity">
    <text evidence="3 10">Belongs to the FliL family.</text>
</comment>
<dbReference type="STRING" id="690850.Desaf_0125"/>
<gene>
    <name evidence="12" type="ORF">Desaf_0125</name>
</gene>
<evidence type="ECO:0000256" key="3">
    <source>
        <dbReference type="ARBA" id="ARBA00008281"/>
    </source>
</evidence>
<keyword evidence="7 10" id="KW-0283">Flagellar rotation</keyword>
<keyword evidence="12" id="KW-0969">Cilium</keyword>
<keyword evidence="13" id="KW-1185">Reference proteome</keyword>
<dbReference type="GO" id="GO:0071978">
    <property type="term" value="P:bacterial-type flagellum-dependent swarming motility"/>
    <property type="evidence" value="ECO:0007669"/>
    <property type="project" value="TreeGrafter"/>
</dbReference>
<dbReference type="GO" id="GO:0009425">
    <property type="term" value="C:bacterial-type flagellum basal body"/>
    <property type="evidence" value="ECO:0007669"/>
    <property type="project" value="InterPro"/>
</dbReference>
<protein>
    <recommendedName>
        <fullName evidence="10">Flagellar protein FliL</fullName>
    </recommendedName>
</protein>
<keyword evidence="6 10" id="KW-0812">Transmembrane</keyword>
<evidence type="ECO:0000256" key="1">
    <source>
        <dbReference type="ARBA" id="ARBA00002254"/>
    </source>
</evidence>
<dbReference type="EMBL" id="CP003221">
    <property type="protein sequence ID" value="EGJ48485.1"/>
    <property type="molecule type" value="Genomic_DNA"/>
</dbReference>
<evidence type="ECO:0000313" key="12">
    <source>
        <dbReference type="EMBL" id="EGJ48485.1"/>
    </source>
</evidence>
<keyword evidence="5 10" id="KW-0145">Chemotaxis</keyword>
<evidence type="ECO:0000313" key="13">
    <source>
        <dbReference type="Proteomes" id="UP000007844"/>
    </source>
</evidence>
<feature type="region of interest" description="Disordered" evidence="11">
    <location>
        <begin position="1"/>
        <end position="50"/>
    </location>
</feature>
<keyword evidence="12" id="KW-0282">Flagellum</keyword>
<keyword evidence="12" id="KW-0966">Cell projection</keyword>
<dbReference type="HOGENOM" id="CLU_1188431_0_0_7"/>
<evidence type="ECO:0000256" key="8">
    <source>
        <dbReference type="ARBA" id="ARBA00022989"/>
    </source>
</evidence>
<dbReference type="PANTHER" id="PTHR35091">
    <property type="entry name" value="FLAGELLAR PROTEIN FLIL"/>
    <property type="match status" value="1"/>
</dbReference>
<dbReference type="eggNOG" id="COG1580">
    <property type="taxonomic scope" value="Bacteria"/>
</dbReference>
<evidence type="ECO:0000256" key="2">
    <source>
        <dbReference type="ARBA" id="ARBA00004162"/>
    </source>
</evidence>
<dbReference type="Pfam" id="PF03748">
    <property type="entry name" value="FliL"/>
    <property type="match status" value="1"/>
</dbReference>